<comment type="caution">
    <text evidence="1">The sequence shown here is derived from an EMBL/GenBank/DDBJ whole genome shotgun (WGS) entry which is preliminary data.</text>
</comment>
<keyword evidence="2" id="KW-1185">Reference proteome</keyword>
<reference evidence="1 2" key="1">
    <citation type="submission" date="2018-11" db="EMBL/GenBank/DDBJ databases">
        <title>Clostridium sp. nov., a member of the family Erysipelotrichaceae isolated from pig faeces.</title>
        <authorList>
            <person name="Chang Y.-H."/>
        </authorList>
    </citation>
    <scope>NUCLEOTIDE SEQUENCE [LARGE SCALE GENOMIC DNA]</scope>
    <source>
        <strain evidence="1 2">YH-panp20</strain>
    </source>
</reference>
<evidence type="ECO:0000313" key="2">
    <source>
        <dbReference type="Proteomes" id="UP000276568"/>
    </source>
</evidence>
<evidence type="ECO:0000313" key="1">
    <source>
        <dbReference type="EMBL" id="RNM31411.1"/>
    </source>
</evidence>
<dbReference type="Proteomes" id="UP000276568">
    <property type="component" value="Unassembled WGS sequence"/>
</dbReference>
<dbReference type="AlphaFoldDB" id="A0A3N0I318"/>
<dbReference type="EMBL" id="RJQC01000001">
    <property type="protein sequence ID" value="RNM31411.1"/>
    <property type="molecule type" value="Genomic_DNA"/>
</dbReference>
<sequence>MRGILFLDFDGVINPYMYKQEVKPDRKKWLRIWKHPGFLHIPTYTIGQVNTNFDVDACRYVKNLCDRFDLKIVVTSSWKEFYSLKQIKALLSLRQLDTYVIDTTSKENQSRPHKIRAYIEAHHIQVYLVLDDIDMRADFPGHCIKTYNLFSKEQYQLAIQLLEVQHA</sequence>
<accession>A0A3N0I318</accession>
<protein>
    <submittedName>
        <fullName evidence="1">Uncharacterized protein</fullName>
    </submittedName>
</protein>
<proteinExistence type="predicted"/>
<dbReference type="Pfam" id="PF18143">
    <property type="entry name" value="HAD_SAK_2"/>
    <property type="match status" value="1"/>
</dbReference>
<dbReference type="RefSeq" id="WP_128519568.1">
    <property type="nucleotide sequence ID" value="NZ_RJQC01000001.1"/>
</dbReference>
<organism evidence="1 2">
    <name type="scientific">Absicoccus porci</name>
    <dbReference type="NCBI Taxonomy" id="2486576"/>
    <lineage>
        <taxon>Bacteria</taxon>
        <taxon>Bacillati</taxon>
        <taxon>Bacillota</taxon>
        <taxon>Erysipelotrichia</taxon>
        <taxon>Erysipelotrichales</taxon>
        <taxon>Erysipelotrichaceae</taxon>
        <taxon>Absicoccus</taxon>
    </lineage>
</organism>
<name>A0A3N0I318_9FIRM</name>
<gene>
    <name evidence="1" type="ORF">EDX97_02305</name>
</gene>